<comment type="similarity">
    <text evidence="1">Belongs to the UPF0340 family.</text>
</comment>
<dbReference type="Pfam" id="PF04260">
    <property type="entry name" value="DUF436"/>
    <property type="match status" value="1"/>
</dbReference>
<dbReference type="HAMAP" id="MF_00800">
    <property type="entry name" value="UPF0340"/>
    <property type="match status" value="1"/>
</dbReference>
<protein>
    <recommendedName>
        <fullName evidence="1">UPF0340 protein ACFPOF_12565</fullName>
    </recommendedName>
</protein>
<dbReference type="InterPro" id="IPR028345">
    <property type="entry name" value="Antibiotic_NAT-like"/>
</dbReference>
<dbReference type="EMBL" id="JBHSMI010000023">
    <property type="protein sequence ID" value="MFC5403567.1"/>
    <property type="molecule type" value="Genomic_DNA"/>
</dbReference>
<reference evidence="3" key="1">
    <citation type="journal article" date="2019" name="Int. J. Syst. Evol. Microbiol.">
        <title>The Global Catalogue of Microorganisms (GCM) 10K type strain sequencing project: providing services to taxonomists for standard genome sequencing and annotation.</title>
        <authorList>
            <consortium name="The Broad Institute Genomics Platform"/>
            <consortium name="The Broad Institute Genome Sequencing Center for Infectious Disease"/>
            <person name="Wu L."/>
            <person name="Ma J."/>
        </authorList>
    </citation>
    <scope>NUCLEOTIDE SEQUENCE [LARGE SCALE GENOMIC DNA]</scope>
    <source>
        <strain evidence="3">CGMCC 1.18575</strain>
    </source>
</reference>
<dbReference type="NCBIfam" id="TIGR01440">
    <property type="entry name" value="TIGR01440 family protein"/>
    <property type="match status" value="1"/>
</dbReference>
<gene>
    <name evidence="2" type="ORF">ACFPOF_12565</name>
</gene>
<evidence type="ECO:0000256" key="1">
    <source>
        <dbReference type="HAMAP-Rule" id="MF_00800"/>
    </source>
</evidence>
<evidence type="ECO:0000313" key="2">
    <source>
        <dbReference type="EMBL" id="MFC5403567.1"/>
    </source>
</evidence>
<evidence type="ECO:0000313" key="3">
    <source>
        <dbReference type="Proteomes" id="UP001596113"/>
    </source>
</evidence>
<keyword evidence="3" id="KW-1185">Reference proteome</keyword>
<dbReference type="RefSeq" id="WP_378133031.1">
    <property type="nucleotide sequence ID" value="NZ_JBHSMI010000023.1"/>
</dbReference>
<name>A0ABW0HX00_9BACL</name>
<organism evidence="2 3">
    <name type="scientific">Cohnella soli</name>
    <dbReference type="NCBI Taxonomy" id="425005"/>
    <lineage>
        <taxon>Bacteria</taxon>
        <taxon>Bacillati</taxon>
        <taxon>Bacillota</taxon>
        <taxon>Bacilli</taxon>
        <taxon>Bacillales</taxon>
        <taxon>Paenibacillaceae</taxon>
        <taxon>Cohnella</taxon>
    </lineage>
</organism>
<accession>A0ABW0HX00</accession>
<proteinExistence type="inferred from homology"/>
<dbReference type="SUPFAM" id="SSF110710">
    <property type="entry name" value="TTHA0583/YokD-like"/>
    <property type="match status" value="1"/>
</dbReference>
<dbReference type="Gene3D" id="3.40.50.10360">
    <property type="entry name" value="Hypothetical protein TT1679"/>
    <property type="match status" value="1"/>
</dbReference>
<dbReference type="PIRSF" id="PIRSF007510">
    <property type="entry name" value="UCP007510"/>
    <property type="match status" value="1"/>
</dbReference>
<comment type="caution">
    <text evidence="2">The sequence shown here is derived from an EMBL/GenBank/DDBJ whole genome shotgun (WGS) entry which is preliminary data.</text>
</comment>
<dbReference type="InterPro" id="IPR006340">
    <property type="entry name" value="DUF436"/>
</dbReference>
<dbReference type="Proteomes" id="UP001596113">
    <property type="component" value="Unassembled WGS sequence"/>
</dbReference>
<sequence>MAAESEQSVMSETSLSTLGRAEVEEKTVALLEELADTAGLRAGQIVVIGVSTSEVRGKRIGTAGAEDIARMIYDGVEIVRERIGFNVVWQCCEHLNRALVTERALAERMGWTEVAAVPIPKAGGSMAAYAFRKIAEPCLVEEVSAHAGVDIGETMIGMHLRRVAVPLRPTVREIGHARVNMAMTRPKLIGGARAVYELPQASIVSPSCD</sequence>